<keyword evidence="3" id="KW-1185">Reference proteome</keyword>
<dbReference type="OrthoDB" id="441827at2"/>
<protein>
    <submittedName>
        <fullName evidence="2">Uncharacterized protein</fullName>
    </submittedName>
</protein>
<reference evidence="2 3" key="1">
    <citation type="journal article" date="2015" name="Genome Announc.">
        <title>Draft Genome of the Euendolithic (true boring) Cyanobacterium Mastigocoleus testarum strain BC008.</title>
        <authorList>
            <person name="Guida B.S."/>
            <person name="Garcia-Pichel F."/>
        </authorList>
    </citation>
    <scope>NUCLEOTIDE SEQUENCE [LARGE SCALE GENOMIC DNA]</scope>
    <source>
        <strain evidence="2 3">BC008</strain>
    </source>
</reference>
<feature type="compositionally biased region" description="Basic and acidic residues" evidence="1">
    <location>
        <begin position="41"/>
        <end position="52"/>
    </location>
</feature>
<dbReference type="AlphaFoldDB" id="A0A0V7ZR29"/>
<comment type="caution">
    <text evidence="2">The sequence shown here is derived from an EMBL/GenBank/DDBJ whole genome shotgun (WGS) entry which is preliminary data.</text>
</comment>
<evidence type="ECO:0000256" key="1">
    <source>
        <dbReference type="SAM" id="MobiDB-lite"/>
    </source>
</evidence>
<dbReference type="EMBL" id="LMTZ01000094">
    <property type="protein sequence ID" value="KST66807.1"/>
    <property type="molecule type" value="Genomic_DNA"/>
</dbReference>
<name>A0A0V7ZR29_9CYAN</name>
<sequence>MGSNSHKYRFGKLKREKLKPEEFKFEDLELTSTEIENIEPKNVEPKNVEPKNVKPKNVKPKNFEPKNFELNRQEILSRRTPKPGEIWEVRSSTKSPVEFSRHQQDILYSEIAQNFLAGKSPPRYVLIITDIEYNGKLEEQLQIVSIMLLSEEIQYLSDVDLLIPSEISGLGRDMLAQTWLLEEMLSCNLLKPVGKRLSRKIYDLLLDVSDREQGVEKPPPKSDLEETQLKIGTRKTSESKEIQAFHQRELGFCDVLSIPVAAYRSYLKSIRFTETLLNEVFEIEQELLEIDD</sequence>
<feature type="region of interest" description="Disordered" evidence="1">
    <location>
        <begin position="41"/>
        <end position="64"/>
    </location>
</feature>
<evidence type="ECO:0000313" key="3">
    <source>
        <dbReference type="Proteomes" id="UP000053372"/>
    </source>
</evidence>
<gene>
    <name evidence="2" type="ORF">BC008_26845</name>
</gene>
<organism evidence="2 3">
    <name type="scientific">Mastigocoleus testarum BC008</name>
    <dbReference type="NCBI Taxonomy" id="371196"/>
    <lineage>
        <taxon>Bacteria</taxon>
        <taxon>Bacillati</taxon>
        <taxon>Cyanobacteriota</taxon>
        <taxon>Cyanophyceae</taxon>
        <taxon>Nostocales</taxon>
        <taxon>Hapalosiphonaceae</taxon>
        <taxon>Mastigocoleus</taxon>
    </lineage>
</organism>
<dbReference type="RefSeq" id="WP_058183772.1">
    <property type="nucleotide sequence ID" value="NZ_LMTZ01000094.1"/>
</dbReference>
<proteinExistence type="predicted"/>
<dbReference type="Proteomes" id="UP000053372">
    <property type="component" value="Unassembled WGS sequence"/>
</dbReference>
<accession>A0A0V7ZR29</accession>
<evidence type="ECO:0000313" key="2">
    <source>
        <dbReference type="EMBL" id="KST66807.1"/>
    </source>
</evidence>